<feature type="domain" description="Kinesin motor" evidence="11">
    <location>
        <begin position="13"/>
        <end position="416"/>
    </location>
</feature>
<feature type="compositionally biased region" description="Low complexity" evidence="10">
    <location>
        <begin position="449"/>
        <end position="471"/>
    </location>
</feature>
<gene>
    <name evidence="12" type="ORF">BN980_GECA04s06962g</name>
</gene>
<dbReference type="InterPro" id="IPR008984">
    <property type="entry name" value="SMAD_FHA_dom_sf"/>
</dbReference>
<evidence type="ECO:0000256" key="2">
    <source>
        <dbReference type="ARBA" id="ARBA00022490"/>
    </source>
</evidence>
<evidence type="ECO:0000256" key="9">
    <source>
        <dbReference type="PROSITE-ProRule" id="PRU00283"/>
    </source>
</evidence>
<keyword evidence="8" id="KW-0206">Cytoskeleton</keyword>
<dbReference type="Pfam" id="PF12473">
    <property type="entry name" value="DUF3694"/>
    <property type="match status" value="1"/>
</dbReference>
<keyword evidence="3" id="KW-0493">Microtubule</keyword>
<dbReference type="GO" id="GO:0007018">
    <property type="term" value="P:microtubule-based movement"/>
    <property type="evidence" value="ECO:0007669"/>
    <property type="project" value="InterPro"/>
</dbReference>
<feature type="region of interest" description="Disordered" evidence="10">
    <location>
        <begin position="705"/>
        <end position="760"/>
    </location>
</feature>
<dbReference type="InterPro" id="IPR027417">
    <property type="entry name" value="P-loop_NTPase"/>
</dbReference>
<feature type="binding site" evidence="9">
    <location>
        <begin position="101"/>
        <end position="108"/>
    </location>
    <ligand>
        <name>ATP</name>
        <dbReference type="ChEBI" id="CHEBI:30616"/>
    </ligand>
</feature>
<dbReference type="InterPro" id="IPR019821">
    <property type="entry name" value="Kinesin_motor_CS"/>
</dbReference>
<dbReference type="InterPro" id="IPR022164">
    <property type="entry name" value="Kinesin-like"/>
</dbReference>
<dbReference type="Gene3D" id="6.10.250.2520">
    <property type="match status" value="1"/>
</dbReference>
<dbReference type="Pfam" id="PF00225">
    <property type="entry name" value="Kinesin"/>
    <property type="match status" value="1"/>
</dbReference>
<evidence type="ECO:0000256" key="1">
    <source>
        <dbReference type="ARBA" id="ARBA00004245"/>
    </source>
</evidence>
<dbReference type="InterPro" id="IPR032405">
    <property type="entry name" value="Kinesin_assoc"/>
</dbReference>
<comment type="caution">
    <text evidence="12">The sequence shown here is derived from an EMBL/GenBank/DDBJ whole genome shotgun (WGS) entry which is preliminary data.</text>
</comment>
<dbReference type="PRINTS" id="PR00380">
    <property type="entry name" value="KINESINHEAVY"/>
</dbReference>
<evidence type="ECO:0000259" key="11">
    <source>
        <dbReference type="PROSITE" id="PS50067"/>
    </source>
</evidence>
<name>A0A0J9X8Y7_GEOCN</name>
<dbReference type="GO" id="GO:0008017">
    <property type="term" value="F:microtubule binding"/>
    <property type="evidence" value="ECO:0007669"/>
    <property type="project" value="InterPro"/>
</dbReference>
<evidence type="ECO:0000256" key="4">
    <source>
        <dbReference type="ARBA" id="ARBA00022741"/>
    </source>
</evidence>
<dbReference type="PROSITE" id="PS00411">
    <property type="entry name" value="KINESIN_MOTOR_1"/>
    <property type="match status" value="1"/>
</dbReference>
<evidence type="ECO:0000256" key="6">
    <source>
        <dbReference type="ARBA" id="ARBA00023054"/>
    </source>
</evidence>
<keyword evidence="7 9" id="KW-0505">Motor protein</keyword>
<evidence type="ECO:0000256" key="7">
    <source>
        <dbReference type="ARBA" id="ARBA00023175"/>
    </source>
</evidence>
<feature type="region of interest" description="Disordered" evidence="10">
    <location>
        <begin position="244"/>
        <end position="296"/>
    </location>
</feature>
<feature type="compositionally biased region" description="Polar residues" evidence="10">
    <location>
        <begin position="276"/>
        <end position="286"/>
    </location>
</feature>
<dbReference type="PANTHER" id="PTHR47117">
    <property type="entry name" value="STAR-RELATED LIPID TRANSFER PROTEIN 9"/>
    <property type="match status" value="1"/>
</dbReference>
<evidence type="ECO:0000256" key="10">
    <source>
        <dbReference type="SAM" id="MobiDB-lite"/>
    </source>
</evidence>
<organism evidence="12 13">
    <name type="scientific">Geotrichum candidum</name>
    <name type="common">Oospora lactis</name>
    <name type="synonym">Dipodascus geotrichum</name>
    <dbReference type="NCBI Taxonomy" id="1173061"/>
    <lineage>
        <taxon>Eukaryota</taxon>
        <taxon>Fungi</taxon>
        <taxon>Dikarya</taxon>
        <taxon>Ascomycota</taxon>
        <taxon>Saccharomycotina</taxon>
        <taxon>Dipodascomycetes</taxon>
        <taxon>Dipodascales</taxon>
        <taxon>Dipodascaceae</taxon>
        <taxon>Geotrichum</taxon>
    </lineage>
</organism>
<dbReference type="GO" id="GO:0005524">
    <property type="term" value="F:ATP binding"/>
    <property type="evidence" value="ECO:0007669"/>
    <property type="project" value="UniProtKB-UniRule"/>
</dbReference>
<evidence type="ECO:0000313" key="12">
    <source>
        <dbReference type="EMBL" id="CDO53262.1"/>
    </source>
</evidence>
<dbReference type="PROSITE" id="PS50067">
    <property type="entry name" value="KINESIN_MOTOR_2"/>
    <property type="match status" value="1"/>
</dbReference>
<feature type="region of interest" description="Disordered" evidence="10">
    <location>
        <begin position="28"/>
        <end position="58"/>
    </location>
</feature>
<reference evidence="12" key="1">
    <citation type="submission" date="2014-03" db="EMBL/GenBank/DDBJ databases">
        <authorList>
            <person name="Casaregola S."/>
        </authorList>
    </citation>
    <scope>NUCLEOTIDE SEQUENCE [LARGE SCALE GENOMIC DNA]</scope>
    <source>
        <strain evidence="12">CLIB 918</strain>
    </source>
</reference>
<evidence type="ECO:0000256" key="5">
    <source>
        <dbReference type="ARBA" id="ARBA00022840"/>
    </source>
</evidence>
<comment type="similarity">
    <text evidence="9">Belongs to the TRAFAC class myosin-kinesin ATPase superfamily. Kinesin family.</text>
</comment>
<keyword evidence="5 9" id="KW-0067">ATP-binding</keyword>
<dbReference type="OrthoDB" id="3176171at2759"/>
<sequence>MNKDHSTSDDAGRIRVYVRVRPFNAKEIESNQTETSPLVQTPTTIQLQPTKHTSSSQQPRTFAFDHVFDLATSQEAVYQTAIAPLLDHAFAGFNTSVLAYGQTGSGKTYTMLGPGRKDPGVIPRLCCALFDRITAEQLSSGSISDGKRDPGAYKVTVSYYEIYNEKVRDLIDLSKPPNLKVREHPLRGPYVENLATVAVADFEELAKVLVEGNRARTVGATAMNQSSSRSHAVFVVNLLKQKRTDPNSISNSKKSNNNDKNNNNNSNNNDNINNSGKVSASGSPLSNRRRSILPTEEEKVVSRIHLVDLAGSERSMGTRDKTQAREGVEINKSLTTLGRVISTLVEKERQQQKARGRRTSMPPAVVPYRDSTLTWLLKDALGGNSLTTLIATVSPSAEQAEQTQSTLRFADGVKRIKNQAVVNEDSTTRLVRELKEEVATLRAELAQRGPTTGPSTPTASTTSISENNNIKNKSDKKSAELTDQLAANERLLAEVNQTWEQKLRETEQIQRRTALALRGLGIALDSATGSVTDDDAGQQTPFLVNLSDDPMLTECLVYNINTGNEGDDGNGSDTIVGNMENISADIKLDGPLIRFEHCKFRTDASTQQIAIVVPESDGDSTVMLNGEAVKPGSSHELHTGDRLILGNSHVFRFTNPKETIPQAPKSAATFDWSYALHEVVGNEGGLESLDDEDLQLLYAKVIQAKDRRRESSRSRPQSATPTRRNRLSMGGLSEMSLEGSRASTPLGHRRRRSSIFSTPTRPPLWTGSEYSLSLSPPPQLESPSMMAYFNQTQERLIRKYSDIWRSHTLVADITTVLTRGLALIHRAQAYSDYFDLKLVFELVVADDLMYSPYESTISANSVPVYDTQKHTFGALSVRVMDYDEEIVHLVAPTALERALPLALAGLDQLALQAQADIRAVLPFLRSKHTVLGVARGVAAQFVTSAPRDVFEAELISPYTHSIVGLARVTLRKVTTAPQSALKLHAIPVNVTVATLAVSGFSHSEVMDIHTVLLIDSEPVLVTPVQEVTTGVAVKFDSYFTWKPEWNAPGTSIKLIVYGSVRKPFLDRLHSWDEMQEPGLPKTETPTEGEDQNYTAVVSRILELDENAAYQPVNVIEEQHQSLPYYFLHQGLQRRIEVTVLTHTTDTTFWKSQLDTLSFSISKFQLVEISTGRLISIDSNAPIVLRPIGAITPISNTADEIQGFRAVCQWPASSLLLDKITPESSRLIFLLSINLPEKLGPSSCPPPYGSGTLDVRLSARVNPRLVSGVSRWGVIFGHIGIQDCAVNWYKLRPGYHKVPQVARDFRGLVSSGISAGGNGCPVGGGTGSAGNEEVDDTGSLLLKRGVSLIVEYYTYKEKQERATKIEIVKHDLLSSQSTTAITNPSNDATQDEVQQDIEGQGEPLHQKLQQELQICGDETVQNDMYMLNEEFEEEELAERFLELWQMRSPSKLDIISKWDYRNLPYSSSEVTLQVGEELPTVYRAFPVSTYHSIPPHSYIVEITERSRPSDANTGVTVPVTAHSSSSSNYGFSLTGKNVGLPTERGILQLLNPFLVLKSDPVNHHGTSLSAGALGGITNTTATPLVNNASNDCMMFFRIHDWNIIDDEETNLGVILKGPGTGGFRYKFTFGTLKQKQDFLFHVTS</sequence>
<dbReference type="GO" id="GO:0003777">
    <property type="term" value="F:microtubule motor activity"/>
    <property type="evidence" value="ECO:0007669"/>
    <property type="project" value="InterPro"/>
</dbReference>
<dbReference type="GO" id="GO:0005874">
    <property type="term" value="C:microtubule"/>
    <property type="evidence" value="ECO:0007669"/>
    <property type="project" value="UniProtKB-KW"/>
</dbReference>
<accession>A0A0J9X8Y7</accession>
<evidence type="ECO:0000256" key="8">
    <source>
        <dbReference type="ARBA" id="ARBA00023212"/>
    </source>
</evidence>
<dbReference type="Gene3D" id="2.60.200.20">
    <property type="match status" value="1"/>
</dbReference>
<comment type="subcellular location">
    <subcellularLocation>
        <location evidence="1">Cytoplasm</location>
        <location evidence="1">Cytoskeleton</location>
    </subcellularLocation>
</comment>
<dbReference type="SUPFAM" id="SSF49879">
    <property type="entry name" value="SMAD/FHA domain"/>
    <property type="match status" value="1"/>
</dbReference>
<dbReference type="InterPro" id="IPR036961">
    <property type="entry name" value="Kinesin_motor_dom_sf"/>
</dbReference>
<feature type="compositionally biased region" description="Low complexity" evidence="10">
    <location>
        <begin position="247"/>
        <end position="275"/>
    </location>
</feature>
<protein>
    <recommendedName>
        <fullName evidence="11">Kinesin motor domain-containing protein</fullName>
    </recommendedName>
</protein>
<keyword evidence="4 9" id="KW-0547">Nucleotide-binding</keyword>
<dbReference type="Pfam" id="PF16183">
    <property type="entry name" value="Kinesin_assoc"/>
    <property type="match status" value="1"/>
</dbReference>
<proteinExistence type="inferred from homology"/>
<keyword evidence="6" id="KW-0175">Coiled coil</keyword>
<dbReference type="Proteomes" id="UP000242525">
    <property type="component" value="Unassembled WGS sequence"/>
</dbReference>
<evidence type="ECO:0000313" key="13">
    <source>
        <dbReference type="Proteomes" id="UP000242525"/>
    </source>
</evidence>
<dbReference type="STRING" id="1173061.A0A0J9X8Y7"/>
<dbReference type="SMART" id="SM00129">
    <property type="entry name" value="KISc"/>
    <property type="match status" value="1"/>
</dbReference>
<feature type="region of interest" description="Disordered" evidence="10">
    <location>
        <begin position="443"/>
        <end position="480"/>
    </location>
</feature>
<feature type="compositionally biased region" description="Polar residues" evidence="10">
    <location>
        <begin position="30"/>
        <end position="58"/>
    </location>
</feature>
<keyword evidence="13" id="KW-1185">Reference proteome</keyword>
<dbReference type="Gene3D" id="3.40.850.10">
    <property type="entry name" value="Kinesin motor domain"/>
    <property type="match status" value="1"/>
</dbReference>
<dbReference type="InterPro" id="IPR001752">
    <property type="entry name" value="Kinesin_motor_dom"/>
</dbReference>
<dbReference type="SUPFAM" id="SSF52540">
    <property type="entry name" value="P-loop containing nucleoside triphosphate hydrolases"/>
    <property type="match status" value="1"/>
</dbReference>
<evidence type="ECO:0000256" key="3">
    <source>
        <dbReference type="ARBA" id="ARBA00022701"/>
    </source>
</evidence>
<dbReference type="EMBL" id="CCBN010000004">
    <property type="protein sequence ID" value="CDO53262.1"/>
    <property type="molecule type" value="Genomic_DNA"/>
</dbReference>
<keyword evidence="2" id="KW-0963">Cytoplasm</keyword>